<dbReference type="KEGG" id="luo:HHL09_24540"/>
<keyword evidence="2" id="KW-0472">Membrane</keyword>
<feature type="domain" description="Bacterial surface antigen (D15)" evidence="3">
    <location>
        <begin position="173"/>
        <end position="301"/>
    </location>
</feature>
<proteinExistence type="predicted"/>
<keyword evidence="5" id="KW-1185">Reference proteome</keyword>
<dbReference type="InterPro" id="IPR000184">
    <property type="entry name" value="Bac_surfAg_D15"/>
</dbReference>
<dbReference type="Proteomes" id="UP000501812">
    <property type="component" value="Chromosome"/>
</dbReference>
<reference evidence="4 5" key="1">
    <citation type="submission" date="2020-04" db="EMBL/GenBank/DDBJ databases">
        <title>Luteolibacter sp. G-1-1-1 isolated from soil.</title>
        <authorList>
            <person name="Dahal R.H."/>
        </authorList>
    </citation>
    <scope>NUCLEOTIDE SEQUENCE [LARGE SCALE GENOMIC DNA]</scope>
    <source>
        <strain evidence="4 5">G-1-1-1</strain>
    </source>
</reference>
<evidence type="ECO:0000313" key="4">
    <source>
        <dbReference type="EMBL" id="QJE98812.1"/>
    </source>
</evidence>
<name>A0A858RPM2_9BACT</name>
<accession>A0A858RPM2</accession>
<sequence>MKCADFQSVLRGSVGLFCLTGAAARAEETPAFQEQKTEKKEKEKHSFCDPEDGAFDVSSFLDRPLGFIPMVLPITEPAVGGGAAVAPIFIDLPEDGEGRPDIWAIGGMRTSNGTQALLGGYSGYWMDQRLHTRLGAIDASINLDFHGLGQDAGLSGQPLTYNLDIAGGLIGATWAMDKKRRWEIGLQYMYAQVDMTFPDLASRIRVDADPRGTKYGLNRGQLRDFDGFHSEIGSVGLSMSYDSRNNIFTPTKGLFSELTVTFNSEAFGGSSEYERYEWTTLWFTPLFTEDLILGMKASLLSSSGDIPIYMRPFVQLRGAPAMRYQGAHVAYAETELRYQFTPRWSVLGFGGIGSTWSDGPFLSRNDTTWTGGVGIRYLLARKYGLHMGIDAAYGEEGPACYIQFGSAWFRP</sequence>
<evidence type="ECO:0000256" key="2">
    <source>
        <dbReference type="ARBA" id="ARBA00023136"/>
    </source>
</evidence>
<evidence type="ECO:0000313" key="5">
    <source>
        <dbReference type="Proteomes" id="UP000501812"/>
    </source>
</evidence>
<gene>
    <name evidence="4" type="ORF">HHL09_24540</name>
</gene>
<dbReference type="GO" id="GO:0019867">
    <property type="term" value="C:outer membrane"/>
    <property type="evidence" value="ECO:0007669"/>
    <property type="project" value="InterPro"/>
</dbReference>
<organism evidence="4 5">
    <name type="scientific">Luteolibacter luteus</name>
    <dbReference type="NCBI Taxonomy" id="2728835"/>
    <lineage>
        <taxon>Bacteria</taxon>
        <taxon>Pseudomonadati</taxon>
        <taxon>Verrucomicrobiota</taxon>
        <taxon>Verrucomicrobiia</taxon>
        <taxon>Verrucomicrobiales</taxon>
        <taxon>Verrucomicrobiaceae</taxon>
        <taxon>Luteolibacter</taxon>
    </lineage>
</organism>
<dbReference type="Pfam" id="PF01103">
    <property type="entry name" value="Omp85"/>
    <property type="match status" value="1"/>
</dbReference>
<dbReference type="EMBL" id="CP051774">
    <property type="protein sequence ID" value="QJE98812.1"/>
    <property type="molecule type" value="Genomic_DNA"/>
</dbReference>
<evidence type="ECO:0000259" key="3">
    <source>
        <dbReference type="Pfam" id="PF01103"/>
    </source>
</evidence>
<dbReference type="Gene3D" id="2.40.160.50">
    <property type="entry name" value="membrane protein fhac: a member of the omp85/tpsb transporter family"/>
    <property type="match status" value="1"/>
</dbReference>
<evidence type="ECO:0000256" key="1">
    <source>
        <dbReference type="ARBA" id="ARBA00004370"/>
    </source>
</evidence>
<comment type="subcellular location">
    <subcellularLocation>
        <location evidence="1">Membrane</location>
    </subcellularLocation>
</comment>
<protein>
    <submittedName>
        <fullName evidence="4">BamA/TamA family outer membrane protein</fullName>
    </submittedName>
</protein>
<dbReference type="AlphaFoldDB" id="A0A858RPM2"/>
<dbReference type="RefSeq" id="WP_169457299.1">
    <property type="nucleotide sequence ID" value="NZ_CP051774.1"/>
</dbReference>